<accession>A0ABU2KJK1</accession>
<feature type="chain" id="PRO_5047100913" evidence="1">
    <location>
        <begin position="24"/>
        <end position="88"/>
    </location>
</feature>
<evidence type="ECO:0000313" key="3">
    <source>
        <dbReference type="Proteomes" id="UP001182991"/>
    </source>
</evidence>
<proteinExistence type="predicted"/>
<dbReference type="RefSeq" id="WP_311401825.1">
    <property type="nucleotide sequence ID" value="NZ_JAVRBG010000008.1"/>
</dbReference>
<evidence type="ECO:0000313" key="2">
    <source>
        <dbReference type="EMBL" id="MDT0294896.1"/>
    </source>
</evidence>
<comment type="caution">
    <text evidence="2">The sequence shown here is derived from an EMBL/GenBank/DDBJ whole genome shotgun (WGS) entry which is preliminary data.</text>
</comment>
<dbReference type="Pfam" id="PF20130">
    <property type="entry name" value="DUF6520"/>
    <property type="match status" value="1"/>
</dbReference>
<reference evidence="3" key="1">
    <citation type="submission" date="2023-07" db="EMBL/GenBank/DDBJ databases">
        <title>Isolating and identifying novel microbial strains from the Mariana Trench.</title>
        <authorList>
            <person name="Fu H."/>
        </authorList>
    </citation>
    <scope>NUCLEOTIDE SEQUENCE [LARGE SCALE GENOMIC DNA]</scope>
    <source>
        <strain evidence="3">T-y2</strain>
    </source>
</reference>
<organism evidence="2 3">
    <name type="scientific">Mesonia ostreae</name>
    <dbReference type="NCBI Taxonomy" id="861110"/>
    <lineage>
        <taxon>Bacteria</taxon>
        <taxon>Pseudomonadati</taxon>
        <taxon>Bacteroidota</taxon>
        <taxon>Flavobacteriia</taxon>
        <taxon>Flavobacteriales</taxon>
        <taxon>Flavobacteriaceae</taxon>
        <taxon>Mesonia</taxon>
    </lineage>
</organism>
<sequence length="88" mass="9961">MKTKFLLPVLAMIFATGMSFTTAELGKEQAVDYIRVDNQWMAIPEIHCGQVGPYNCRVKLQDGSEHPIYDIQDLSTLKKTTRTTPFPL</sequence>
<dbReference type="Proteomes" id="UP001182991">
    <property type="component" value="Unassembled WGS sequence"/>
</dbReference>
<evidence type="ECO:0000256" key="1">
    <source>
        <dbReference type="SAM" id="SignalP"/>
    </source>
</evidence>
<keyword evidence="3" id="KW-1185">Reference proteome</keyword>
<keyword evidence="1" id="KW-0732">Signal</keyword>
<gene>
    <name evidence="2" type="ORF">RLT85_09640</name>
</gene>
<name>A0ABU2KJK1_9FLAO</name>
<protein>
    <submittedName>
        <fullName evidence="2">DUF6520 family protein</fullName>
    </submittedName>
</protein>
<feature type="signal peptide" evidence="1">
    <location>
        <begin position="1"/>
        <end position="23"/>
    </location>
</feature>
<dbReference type="EMBL" id="JAVRBG010000008">
    <property type="protein sequence ID" value="MDT0294896.1"/>
    <property type="molecule type" value="Genomic_DNA"/>
</dbReference>
<dbReference type="InterPro" id="IPR045391">
    <property type="entry name" value="DUF6520"/>
</dbReference>